<organism evidence="7 8">
    <name type="scientific">Kocuria palustris PEL</name>
    <dbReference type="NCBI Taxonomy" id="1236550"/>
    <lineage>
        <taxon>Bacteria</taxon>
        <taxon>Bacillati</taxon>
        <taxon>Actinomycetota</taxon>
        <taxon>Actinomycetes</taxon>
        <taxon>Micrococcales</taxon>
        <taxon>Micrococcaceae</taxon>
        <taxon>Kocuria</taxon>
    </lineage>
</organism>
<evidence type="ECO:0000256" key="1">
    <source>
        <dbReference type="ARBA" id="ARBA00005854"/>
    </source>
</evidence>
<feature type="domain" description="D-isomer specific 2-hydroxyacid dehydrogenase catalytic" evidence="5">
    <location>
        <begin position="16"/>
        <end position="324"/>
    </location>
</feature>
<dbReference type="EMBL" id="ANHZ02000005">
    <property type="protein sequence ID" value="EME37129.1"/>
    <property type="molecule type" value="Genomic_DNA"/>
</dbReference>
<dbReference type="GO" id="GO:0051287">
    <property type="term" value="F:NAD binding"/>
    <property type="evidence" value="ECO:0007669"/>
    <property type="project" value="InterPro"/>
</dbReference>
<evidence type="ECO:0000313" key="8">
    <source>
        <dbReference type="Proteomes" id="UP000009877"/>
    </source>
</evidence>
<dbReference type="AlphaFoldDB" id="M2YEV8"/>
<dbReference type="STRING" id="71999.KPaMU14_11940"/>
<comment type="similarity">
    <text evidence="1 4">Belongs to the D-isomer specific 2-hydroxyacid dehydrogenase family.</text>
</comment>
<dbReference type="GO" id="GO:0016618">
    <property type="term" value="F:hydroxypyruvate reductase [NAD(P)H] activity"/>
    <property type="evidence" value="ECO:0007669"/>
    <property type="project" value="TreeGrafter"/>
</dbReference>
<evidence type="ECO:0000256" key="3">
    <source>
        <dbReference type="ARBA" id="ARBA00023027"/>
    </source>
</evidence>
<proteinExistence type="inferred from homology"/>
<dbReference type="Pfam" id="PF00389">
    <property type="entry name" value="2-Hacid_dh"/>
    <property type="match status" value="1"/>
</dbReference>
<dbReference type="GO" id="GO:0030267">
    <property type="term" value="F:glyoxylate reductase (NADPH) activity"/>
    <property type="evidence" value="ECO:0007669"/>
    <property type="project" value="TreeGrafter"/>
</dbReference>
<dbReference type="Pfam" id="PF02826">
    <property type="entry name" value="2-Hacid_dh_C"/>
    <property type="match status" value="1"/>
</dbReference>
<comment type="caution">
    <text evidence="7">The sequence shown here is derived from an EMBL/GenBank/DDBJ whole genome shotgun (WGS) entry which is preliminary data.</text>
</comment>
<dbReference type="InterPro" id="IPR050223">
    <property type="entry name" value="D-isomer_2-hydroxyacid_DH"/>
</dbReference>
<dbReference type="InterPro" id="IPR036291">
    <property type="entry name" value="NAD(P)-bd_dom_sf"/>
</dbReference>
<dbReference type="CDD" id="cd05301">
    <property type="entry name" value="GDH"/>
    <property type="match status" value="1"/>
</dbReference>
<dbReference type="FunFam" id="3.40.50.720:FF:000203">
    <property type="entry name" value="D-3-phosphoglycerate dehydrogenase (SerA)"/>
    <property type="match status" value="1"/>
</dbReference>
<evidence type="ECO:0000259" key="6">
    <source>
        <dbReference type="Pfam" id="PF02826"/>
    </source>
</evidence>
<dbReference type="GO" id="GO:0005829">
    <property type="term" value="C:cytosol"/>
    <property type="evidence" value="ECO:0007669"/>
    <property type="project" value="TreeGrafter"/>
</dbReference>
<keyword evidence="3" id="KW-0520">NAD</keyword>
<dbReference type="InterPro" id="IPR006140">
    <property type="entry name" value="D-isomer_DH_NAD-bd"/>
</dbReference>
<protein>
    <submittedName>
        <fullName evidence="7">D-3-phosphoglycerate dehydrogenase</fullName>
    </submittedName>
</protein>
<dbReference type="SUPFAM" id="SSF51735">
    <property type="entry name" value="NAD(P)-binding Rossmann-fold domains"/>
    <property type="match status" value="1"/>
</dbReference>
<evidence type="ECO:0000256" key="4">
    <source>
        <dbReference type="RuleBase" id="RU003719"/>
    </source>
</evidence>
<dbReference type="Proteomes" id="UP000009877">
    <property type="component" value="Unassembled WGS sequence"/>
</dbReference>
<accession>M2YEV8</accession>
<gene>
    <name evidence="7" type="ORF">C884_02043</name>
</gene>
<evidence type="ECO:0000256" key="2">
    <source>
        <dbReference type="ARBA" id="ARBA00023002"/>
    </source>
</evidence>
<feature type="domain" description="D-isomer specific 2-hydroxyacid dehydrogenase NAD-binding" evidence="6">
    <location>
        <begin position="107"/>
        <end position="292"/>
    </location>
</feature>
<name>M2YEV8_9MICC</name>
<dbReference type="PROSITE" id="PS00671">
    <property type="entry name" value="D_2_HYDROXYACID_DH_3"/>
    <property type="match status" value="1"/>
</dbReference>
<evidence type="ECO:0000313" key="7">
    <source>
        <dbReference type="EMBL" id="EME37129.1"/>
    </source>
</evidence>
<dbReference type="RefSeq" id="WP_006214047.1">
    <property type="nucleotide sequence ID" value="NZ_ANHZ02000005.1"/>
</dbReference>
<dbReference type="PANTHER" id="PTHR10996">
    <property type="entry name" value="2-HYDROXYACID DEHYDROGENASE-RELATED"/>
    <property type="match status" value="1"/>
</dbReference>
<keyword evidence="8" id="KW-1185">Reference proteome</keyword>
<dbReference type="InterPro" id="IPR029753">
    <property type="entry name" value="D-isomer_DH_CS"/>
</dbReference>
<evidence type="ECO:0000259" key="5">
    <source>
        <dbReference type="Pfam" id="PF00389"/>
    </source>
</evidence>
<dbReference type="Gene3D" id="3.40.50.720">
    <property type="entry name" value="NAD(P)-binding Rossmann-like Domain"/>
    <property type="match status" value="2"/>
</dbReference>
<dbReference type="SUPFAM" id="SSF52283">
    <property type="entry name" value="Formate/glycerate dehydrogenase catalytic domain-like"/>
    <property type="match status" value="1"/>
</dbReference>
<sequence>MPKFLCTFTVPGPAEDMLREVGELEVIEGISPEDFDAAVSGGEYDAVIQQLSQKVDADLMSRAKVKGFANFGVGFNNFDVDAATEHGLLIGNTPDAVTDPTANIAMLLLLGAARRAYEMQQIVRESGGQFQPLAPNEKLSEDVSGTRLGIVGLGRIGKATARRALAFGMEVVFVQRAPEDREVSDDELGDLAGKVKQVPFQELLETSDHISLHVPLSDGTRHLIGQKELAAMKPTAVLVNTARGPVVDEKALVAALQDGEISAAGLDVFENEPVLEPGLIDLPNAYLLPHIGSAEKSARARMGEMCAQNAIAIAAGEVPPYAVNPEAKKS</sequence>
<dbReference type="InterPro" id="IPR006139">
    <property type="entry name" value="D-isomer_2_OHA_DH_cat_dom"/>
</dbReference>
<reference evidence="7 8" key="1">
    <citation type="journal article" date="2014" name="Genome Announc.">
        <title>Draft Genome Sequence of Kocuria palustris PEL.</title>
        <authorList>
            <person name="Sharma G."/>
            <person name="Khatri I."/>
            <person name="Subramanian S."/>
        </authorList>
    </citation>
    <scope>NUCLEOTIDE SEQUENCE [LARGE SCALE GENOMIC DNA]</scope>
    <source>
        <strain evidence="7 8">PEL</strain>
    </source>
</reference>
<dbReference type="PANTHER" id="PTHR10996:SF178">
    <property type="entry name" value="2-HYDROXYACID DEHYDROGENASE YGL185C-RELATED"/>
    <property type="match status" value="1"/>
</dbReference>
<keyword evidence="2 4" id="KW-0560">Oxidoreductase</keyword>